<comment type="caution">
    <text evidence="1">The sequence shown here is derived from an EMBL/GenBank/DDBJ whole genome shotgun (WGS) entry which is preliminary data.</text>
</comment>
<gene>
    <name evidence="1" type="ORF">SR41_02770</name>
</gene>
<sequence>MTTTVDIAPASDPLWHRLLSGEIKPTYRCLALRILMIRLTHAYRDGTADKADIVAELRSFFRDNARFAAPDYATIAEASAR</sequence>
<organism evidence="1 2">
    <name type="scientific">Sphingomonas melonis</name>
    <dbReference type="NCBI Taxonomy" id="152682"/>
    <lineage>
        <taxon>Bacteria</taxon>
        <taxon>Pseudomonadati</taxon>
        <taxon>Pseudomonadota</taxon>
        <taxon>Alphaproteobacteria</taxon>
        <taxon>Sphingomonadales</taxon>
        <taxon>Sphingomonadaceae</taxon>
        <taxon>Sphingomonas</taxon>
    </lineage>
</organism>
<proteinExistence type="predicted"/>
<dbReference type="EMBL" id="JXTP01000013">
    <property type="protein sequence ID" value="KIU29762.1"/>
    <property type="molecule type" value="Genomic_DNA"/>
</dbReference>
<evidence type="ECO:0000313" key="1">
    <source>
        <dbReference type="EMBL" id="KIU29762.1"/>
    </source>
</evidence>
<dbReference type="AlphaFoldDB" id="A0A0D1MHA7"/>
<evidence type="ECO:0000313" key="2">
    <source>
        <dbReference type="Proteomes" id="UP000033203"/>
    </source>
</evidence>
<protein>
    <submittedName>
        <fullName evidence="1">Uncharacterized protein</fullName>
    </submittedName>
</protein>
<dbReference type="PATRIC" id="fig|1549858.7.peg.2163"/>
<accession>A0A0D1MHA7</accession>
<reference evidence="1 2" key="1">
    <citation type="submission" date="2015-01" db="EMBL/GenBank/DDBJ databases">
        <title>Genome of Sphingomonas taxi strain 30a.</title>
        <authorList>
            <person name="Eevers N."/>
            <person name="Van Hamme J."/>
            <person name="Bottos E."/>
            <person name="Weyens N."/>
            <person name="Vangronsveld J."/>
        </authorList>
    </citation>
    <scope>NUCLEOTIDE SEQUENCE [LARGE SCALE GENOMIC DNA]</scope>
    <source>
        <strain evidence="1 2">30a</strain>
    </source>
</reference>
<dbReference type="Proteomes" id="UP000033203">
    <property type="component" value="Unassembled WGS sequence"/>
</dbReference>
<name>A0A0D1MHA7_9SPHN</name>